<evidence type="ECO:0000313" key="2">
    <source>
        <dbReference type="Proteomes" id="UP000094893"/>
    </source>
</evidence>
<name>A0A1C2JBF2_ACITH</name>
<reference evidence="1 2" key="1">
    <citation type="journal article" date="2016" name="Int. J. Mol. Sci.">
        <title>Comparative genomics of the extreme acidophile Acidithiobacillus thiooxidans reveals intraspecific divergence and niche adaptation.</title>
        <authorList>
            <person name="Zhang X."/>
            <person name="Feng X."/>
            <person name="Tao J."/>
            <person name="Ma L."/>
            <person name="Xiao Y."/>
            <person name="Liang Y."/>
            <person name="Liu X."/>
            <person name="Yin H."/>
        </authorList>
    </citation>
    <scope>NUCLEOTIDE SEQUENCE [LARGE SCALE GENOMIC DNA]</scope>
    <source>
        <strain evidence="1 2">A02</strain>
    </source>
</reference>
<dbReference type="AlphaFoldDB" id="A0A1C2JBF2"/>
<comment type="caution">
    <text evidence="1">The sequence shown here is derived from an EMBL/GenBank/DDBJ whole genome shotgun (WGS) entry which is preliminary data.</text>
</comment>
<gene>
    <name evidence="1" type="ORF">A6P07_00210</name>
</gene>
<dbReference type="EMBL" id="LWSA01000002">
    <property type="protein sequence ID" value="OCX77453.1"/>
    <property type="molecule type" value="Genomic_DNA"/>
</dbReference>
<dbReference type="RefSeq" id="WP_024895487.1">
    <property type="nucleotide sequence ID" value="NZ_LWRZ01000022.1"/>
</dbReference>
<protein>
    <submittedName>
        <fullName evidence="1">Uncharacterized protein</fullName>
    </submittedName>
</protein>
<dbReference type="STRING" id="930.GCA_002079865_00699"/>
<accession>A0A1C2JBF2</accession>
<proteinExistence type="predicted"/>
<dbReference type="Proteomes" id="UP000094893">
    <property type="component" value="Unassembled WGS sequence"/>
</dbReference>
<evidence type="ECO:0000313" key="1">
    <source>
        <dbReference type="EMBL" id="OCX77453.1"/>
    </source>
</evidence>
<organism evidence="1 2">
    <name type="scientific">Acidithiobacillus thiooxidans</name>
    <name type="common">Thiobacillus thiooxidans</name>
    <dbReference type="NCBI Taxonomy" id="930"/>
    <lineage>
        <taxon>Bacteria</taxon>
        <taxon>Pseudomonadati</taxon>
        <taxon>Pseudomonadota</taxon>
        <taxon>Acidithiobacillia</taxon>
        <taxon>Acidithiobacillales</taxon>
        <taxon>Acidithiobacillaceae</taxon>
        <taxon>Acidithiobacillus</taxon>
    </lineage>
</organism>
<sequence length="122" mass="13590">MPLELSPIVPLIAGLDAKQRETALSVGASVKRQQQTGHWTGDYVVFNVDRKQIFSLPAYEIHSKAAKSMGIPKLLSTHHPEVCAMLYEDQQGAVWCIRLNGPGLPVFQDDWFQNYAKLAVLV</sequence>